<reference evidence="11 12" key="1">
    <citation type="submission" date="2013-08" db="EMBL/GenBank/DDBJ databases">
        <authorList>
            <person name="Weinstock G."/>
            <person name="Sodergren E."/>
            <person name="Wylie T."/>
            <person name="Fulton L."/>
            <person name="Fulton R."/>
            <person name="Fronick C."/>
            <person name="O'Laughlin M."/>
            <person name="Godfrey J."/>
            <person name="Miner T."/>
            <person name="Herter B."/>
            <person name="Appelbaum E."/>
            <person name="Cordes M."/>
            <person name="Lek S."/>
            <person name="Wollam A."/>
            <person name="Pepin K.H."/>
            <person name="Palsikar V.B."/>
            <person name="Mitreva M."/>
            <person name="Wilson R.K."/>
        </authorList>
    </citation>
    <scope>NUCLEOTIDE SEQUENCE [LARGE SCALE GENOMIC DNA]</scope>
    <source>
        <strain evidence="11 12">ATCC 15930</strain>
    </source>
</reference>
<comment type="similarity">
    <text evidence="5">Belongs to the Orn/Lys/Arg decarboxylase class-II family. LysA subfamily.</text>
</comment>
<evidence type="ECO:0000256" key="2">
    <source>
        <dbReference type="ARBA" id="ARBA00022793"/>
    </source>
</evidence>
<evidence type="ECO:0000259" key="9">
    <source>
        <dbReference type="Pfam" id="PF00278"/>
    </source>
</evidence>
<dbReference type="EMBL" id="JNGW01000013">
    <property type="protein sequence ID" value="KDR53601.1"/>
    <property type="molecule type" value="Genomic_DNA"/>
</dbReference>
<feature type="binding site" evidence="5">
    <location>
        <position position="308"/>
    </location>
    <ligand>
        <name>substrate</name>
    </ligand>
</feature>
<dbReference type="NCBIfam" id="TIGR01048">
    <property type="entry name" value="lysA"/>
    <property type="match status" value="1"/>
</dbReference>
<evidence type="ECO:0000256" key="5">
    <source>
        <dbReference type="HAMAP-Rule" id="MF_02120"/>
    </source>
</evidence>
<dbReference type="PANTHER" id="PTHR43727:SF2">
    <property type="entry name" value="GROUP IV DECARBOXYLASE"/>
    <property type="match status" value="1"/>
</dbReference>
<evidence type="ECO:0000256" key="6">
    <source>
        <dbReference type="NCBIfam" id="TIGR01048"/>
    </source>
</evidence>
<dbReference type="Gene3D" id="3.20.20.10">
    <property type="entry name" value="Alanine racemase"/>
    <property type="match status" value="1"/>
</dbReference>
<dbReference type="InterPro" id="IPR029066">
    <property type="entry name" value="PLP-binding_barrel"/>
</dbReference>
<evidence type="ECO:0000259" key="10">
    <source>
        <dbReference type="Pfam" id="PF02784"/>
    </source>
</evidence>
<keyword evidence="5 8" id="KW-0457">Lysine biosynthesis</keyword>
<keyword evidence="5" id="KW-0028">Amino-acid biosynthesis</keyword>
<dbReference type="PANTHER" id="PTHR43727">
    <property type="entry name" value="DIAMINOPIMELATE DECARBOXYLASE"/>
    <property type="match status" value="1"/>
</dbReference>
<dbReference type="eggNOG" id="COG0019">
    <property type="taxonomic scope" value="Bacteria"/>
</dbReference>
<dbReference type="GO" id="GO:0030170">
    <property type="term" value="F:pyridoxal phosphate binding"/>
    <property type="evidence" value="ECO:0007669"/>
    <property type="project" value="UniProtKB-UniRule"/>
</dbReference>
<comment type="pathway">
    <text evidence="5 8">Amino-acid biosynthesis; L-lysine biosynthesis via DAP pathway; L-lysine from DL-2,6-diaminopimelate: step 1/1.</text>
</comment>
<comment type="subunit">
    <text evidence="5">Homodimer.</text>
</comment>
<evidence type="ECO:0000256" key="7">
    <source>
        <dbReference type="PIRSR" id="PIRSR600183-50"/>
    </source>
</evidence>
<comment type="function">
    <text evidence="5">Specifically catalyzes the decarboxylation of meso-diaminopimelate (meso-DAP) to L-lysine.</text>
</comment>
<gene>
    <name evidence="5" type="primary">lysA</name>
    <name evidence="11" type="ORF">HMPREF1991_00208</name>
</gene>
<evidence type="ECO:0000256" key="8">
    <source>
        <dbReference type="RuleBase" id="RU003738"/>
    </source>
</evidence>
<feature type="binding site" evidence="5">
    <location>
        <position position="268"/>
    </location>
    <ligand>
        <name>substrate</name>
    </ligand>
</feature>
<dbReference type="SUPFAM" id="SSF51419">
    <property type="entry name" value="PLP-binding barrel"/>
    <property type="match status" value="1"/>
</dbReference>
<evidence type="ECO:0000256" key="1">
    <source>
        <dbReference type="ARBA" id="ARBA00001933"/>
    </source>
</evidence>
<comment type="caution">
    <text evidence="11">The sequence shown here is derived from an EMBL/GenBank/DDBJ whole genome shotgun (WGS) entry which is preliminary data.</text>
</comment>
<evidence type="ECO:0000313" key="12">
    <source>
        <dbReference type="Proteomes" id="UP000027442"/>
    </source>
</evidence>
<feature type="binding site" evidence="5">
    <location>
        <position position="335"/>
    </location>
    <ligand>
        <name>substrate</name>
    </ligand>
</feature>
<keyword evidence="2 5" id="KW-0210">Decarboxylase</keyword>
<dbReference type="Proteomes" id="UP000027442">
    <property type="component" value="Unassembled WGS sequence"/>
</dbReference>
<feature type="binding site" evidence="5">
    <location>
        <position position="304"/>
    </location>
    <ligand>
        <name>substrate</name>
    </ligand>
</feature>
<dbReference type="CDD" id="cd06828">
    <property type="entry name" value="PLPDE_III_DapDC"/>
    <property type="match status" value="1"/>
</dbReference>
<protein>
    <recommendedName>
        <fullName evidence="5 6">Diaminopimelate decarboxylase</fullName>
        <shortName evidence="5">DAP decarboxylase</shortName>
        <shortName evidence="5">DAPDC</shortName>
        <ecNumber evidence="5 6">4.1.1.20</ecNumber>
    </recommendedName>
</protein>
<feature type="binding site" evidence="5">
    <location>
        <position position="227"/>
    </location>
    <ligand>
        <name>pyridoxal 5'-phosphate</name>
        <dbReference type="ChEBI" id="CHEBI:597326"/>
    </ligand>
</feature>
<dbReference type="InterPro" id="IPR002986">
    <property type="entry name" value="DAP_deCOOHase_LysA"/>
</dbReference>
<proteinExistence type="inferred from homology"/>
<dbReference type="InterPro" id="IPR009006">
    <property type="entry name" value="Ala_racemase/Decarboxylase_C"/>
</dbReference>
<keyword evidence="12" id="KW-1185">Reference proteome</keyword>
<feature type="modified residue" description="N6-(pyridoxal phosphate)lysine" evidence="5 7">
    <location>
        <position position="48"/>
    </location>
</feature>
<dbReference type="AlphaFoldDB" id="A0A069QUR4"/>
<keyword evidence="3 5" id="KW-0663">Pyridoxal phosphate</keyword>
<feature type="domain" description="Orn/DAP/Arg decarboxylase 2 C-terminal" evidence="9">
    <location>
        <begin position="16"/>
        <end position="361"/>
    </location>
</feature>
<evidence type="ECO:0000256" key="3">
    <source>
        <dbReference type="ARBA" id="ARBA00022898"/>
    </source>
</evidence>
<dbReference type="SUPFAM" id="SSF50621">
    <property type="entry name" value="Alanine racemase C-terminal domain-like"/>
    <property type="match status" value="1"/>
</dbReference>
<dbReference type="PRINTS" id="PR01181">
    <property type="entry name" value="DAPDCRBXLASE"/>
</dbReference>
<dbReference type="GO" id="GO:0009089">
    <property type="term" value="P:lysine biosynthetic process via diaminopimelate"/>
    <property type="evidence" value="ECO:0007669"/>
    <property type="project" value="UniProtKB-UniRule"/>
</dbReference>
<dbReference type="GO" id="GO:0008836">
    <property type="term" value="F:diaminopimelate decarboxylase activity"/>
    <property type="evidence" value="ECO:0007669"/>
    <property type="project" value="UniProtKB-UniRule"/>
</dbReference>
<dbReference type="RefSeq" id="WP_018966448.1">
    <property type="nucleotide sequence ID" value="NZ_KB899210.1"/>
</dbReference>
<dbReference type="InterPro" id="IPR022653">
    <property type="entry name" value="De-COase2_pyr-phos_BS"/>
</dbReference>
<dbReference type="HAMAP" id="MF_02120">
    <property type="entry name" value="LysA"/>
    <property type="match status" value="1"/>
</dbReference>
<dbReference type="HOGENOM" id="CLU_026444_0_0_10"/>
<feature type="active site" description="Proton donor" evidence="7">
    <location>
        <position position="334"/>
    </location>
</feature>
<dbReference type="FunFam" id="3.20.20.10:FF:000003">
    <property type="entry name" value="Diaminopimelate decarboxylase"/>
    <property type="match status" value="1"/>
</dbReference>
<evidence type="ECO:0000256" key="4">
    <source>
        <dbReference type="ARBA" id="ARBA00023239"/>
    </source>
</evidence>
<feature type="binding site" evidence="5">
    <location>
        <position position="363"/>
    </location>
    <ligand>
        <name>pyridoxal 5'-phosphate</name>
        <dbReference type="ChEBI" id="CHEBI:597326"/>
    </ligand>
</feature>
<feature type="domain" description="Orn/DAP/Arg decarboxylase 2 N-terminal" evidence="10">
    <location>
        <begin position="39"/>
        <end position="271"/>
    </location>
</feature>
<dbReference type="PRINTS" id="PR01179">
    <property type="entry name" value="ODADCRBXLASE"/>
</dbReference>
<feature type="binding site" evidence="5">
    <location>
        <position position="363"/>
    </location>
    <ligand>
        <name>substrate</name>
    </ligand>
</feature>
<dbReference type="InterPro" id="IPR000183">
    <property type="entry name" value="Orn/DAP/Arg_de-COase"/>
</dbReference>
<dbReference type="PATRIC" id="fig|1122985.7.peg.217"/>
<comment type="catalytic activity">
    <reaction evidence="5 8">
        <text>meso-2,6-diaminopimelate + H(+) = L-lysine + CO2</text>
        <dbReference type="Rhea" id="RHEA:15101"/>
        <dbReference type="ChEBI" id="CHEBI:15378"/>
        <dbReference type="ChEBI" id="CHEBI:16526"/>
        <dbReference type="ChEBI" id="CHEBI:32551"/>
        <dbReference type="ChEBI" id="CHEBI:57791"/>
        <dbReference type="EC" id="4.1.1.20"/>
    </reaction>
</comment>
<name>A0A069QUR4_HOYLO</name>
<dbReference type="PROSITE" id="PS00878">
    <property type="entry name" value="ODR_DC_2_1"/>
    <property type="match status" value="1"/>
</dbReference>
<dbReference type="Pfam" id="PF00278">
    <property type="entry name" value="Orn_DAP_Arg_deC"/>
    <property type="match status" value="1"/>
</dbReference>
<accession>A0A069QUR4</accession>
<dbReference type="Pfam" id="PF02784">
    <property type="entry name" value="Orn_Arg_deC_N"/>
    <property type="match status" value="1"/>
</dbReference>
<dbReference type="InterPro" id="IPR022643">
    <property type="entry name" value="De-COase2_C"/>
</dbReference>
<sequence length="387" mass="43293">MISLPTRSFENLPTPFYYYDEGLLRATLDALNEQVARHPNFIVHYATKANANLRILQIIKEAGLGVDCVSGGEIETALRAGFKADNIVFAGVGKSDWEIKLALESNIFCFNVESLQELEVIEQLCNEMNQQANVCLRVNPNVNAHTHKNITTGLAENKFGIPVDSVWEAIEKIQAMKHVRFIGLHFHIGSQIVNLNDFRELCTSVNSLLELLKQHNIEPEHINVGGGLGIDYDNPTSHPIPDFKAYFDMYAQHLQLNERQKVHFELGRSLVGQCGYLVSRVLYVKQGQSKRFLILDAGMNDLLRPALYHAKHQIVNLSNPSATSEVYDVVGPVCESSDVFSRDVLLPQSHRGDLMAICSAGAYGEAMASQYNCRQLPKSYLSDDFNI</sequence>
<dbReference type="InterPro" id="IPR022644">
    <property type="entry name" value="De-COase2_N"/>
</dbReference>
<organism evidence="11 12">
    <name type="scientific">Hoylesella loescheii DSM 19665 = JCM 12249 = ATCC 15930</name>
    <dbReference type="NCBI Taxonomy" id="1122985"/>
    <lineage>
        <taxon>Bacteria</taxon>
        <taxon>Pseudomonadati</taxon>
        <taxon>Bacteroidota</taxon>
        <taxon>Bacteroidia</taxon>
        <taxon>Bacteroidales</taxon>
        <taxon>Prevotellaceae</taxon>
        <taxon>Hoylesella</taxon>
    </lineage>
</organism>
<keyword evidence="4 5" id="KW-0456">Lyase</keyword>
<evidence type="ECO:0000313" key="11">
    <source>
        <dbReference type="EMBL" id="KDR53601.1"/>
    </source>
</evidence>
<comment type="cofactor">
    <cofactor evidence="1 5 7 8">
        <name>pyridoxal 5'-phosphate</name>
        <dbReference type="ChEBI" id="CHEBI:597326"/>
    </cofactor>
</comment>
<dbReference type="UniPathway" id="UPA00034">
    <property type="reaction ID" value="UER00027"/>
</dbReference>
<dbReference type="Gene3D" id="2.40.37.10">
    <property type="entry name" value="Lyase, Ornithine Decarboxylase, Chain A, domain 1"/>
    <property type="match status" value="1"/>
</dbReference>
<dbReference type="EC" id="4.1.1.20" evidence="5 6"/>
<feature type="binding site" evidence="5">
    <location>
        <begin position="265"/>
        <end position="268"/>
    </location>
    <ligand>
        <name>pyridoxal 5'-phosphate</name>
        <dbReference type="ChEBI" id="CHEBI:597326"/>
    </ligand>
</feature>